<evidence type="ECO:0000256" key="5">
    <source>
        <dbReference type="ARBA" id="ARBA00022692"/>
    </source>
</evidence>
<keyword evidence="9 10" id="KW-0472">Membrane</keyword>
<keyword evidence="12" id="KW-1185">Reference proteome</keyword>
<evidence type="ECO:0000256" key="1">
    <source>
        <dbReference type="ARBA" id="ARBA00004007"/>
    </source>
</evidence>
<keyword evidence="10" id="KW-1003">Cell membrane</keyword>
<feature type="topological domain" description="Periplasmic" evidence="10">
    <location>
        <begin position="15"/>
        <end position="180"/>
    </location>
</feature>
<name>A0A7W6H5A4_9HYPH</name>
<protein>
    <recommendedName>
        <fullName evidence="4 10">Cytochrome c oxidase assembly protein CtaG</fullName>
    </recommendedName>
</protein>
<keyword evidence="5 10" id="KW-0812">Transmembrane</keyword>
<proteinExistence type="inferred from homology"/>
<dbReference type="GO" id="GO:0005886">
    <property type="term" value="C:plasma membrane"/>
    <property type="evidence" value="ECO:0007669"/>
    <property type="project" value="UniProtKB-SubCell"/>
</dbReference>
<accession>A0A7W6H5A4</accession>
<dbReference type="AlphaFoldDB" id="A0A7W6H5A4"/>
<evidence type="ECO:0000256" key="6">
    <source>
        <dbReference type="ARBA" id="ARBA00022968"/>
    </source>
</evidence>
<comment type="similarity">
    <text evidence="3 10">Belongs to the COX11/CtaG family.</text>
</comment>
<evidence type="ECO:0000256" key="10">
    <source>
        <dbReference type="HAMAP-Rule" id="MF_00155"/>
    </source>
</evidence>
<dbReference type="PIRSF" id="PIRSF005413">
    <property type="entry name" value="COX11"/>
    <property type="match status" value="1"/>
</dbReference>
<feature type="topological domain" description="Cytoplasmic" evidence="10">
    <location>
        <begin position="1"/>
        <end position="6"/>
    </location>
</feature>
<dbReference type="InterPro" id="IPR023471">
    <property type="entry name" value="CtaG/Cox11_dom_sf"/>
</dbReference>
<dbReference type="PANTHER" id="PTHR21320:SF3">
    <property type="entry name" value="CYTOCHROME C OXIDASE ASSEMBLY PROTEIN COX11, MITOCHONDRIAL-RELATED"/>
    <property type="match status" value="1"/>
</dbReference>
<organism evidence="11 12">
    <name type="scientific">Aureimonas pseudogalii</name>
    <dbReference type="NCBI Taxonomy" id="1744844"/>
    <lineage>
        <taxon>Bacteria</taxon>
        <taxon>Pseudomonadati</taxon>
        <taxon>Pseudomonadota</taxon>
        <taxon>Alphaproteobacteria</taxon>
        <taxon>Hyphomicrobiales</taxon>
        <taxon>Aurantimonadaceae</taxon>
        <taxon>Aureimonas</taxon>
    </lineage>
</organism>
<sequence length="180" mass="19441">MAFTCGMVGAAYASVPLYRLFCQMTGYGGTTQRAEQASATVLDRTINVRFDANASPSVPWDFQPTEREVTVKLGETRQTSYRVKNRSNQPVTAQATFNVTPLLSGAYFNKIACFCFSNQTLQPGEEVDMPVVFFVDPALIDDPDVKDAATITLSYTFFPATPAAAPVADAGKPTGSSDKL</sequence>
<gene>
    <name evidence="10" type="primary">ctaG</name>
    <name evidence="11" type="ORF">GGR04_002676</name>
</gene>
<dbReference type="PANTHER" id="PTHR21320">
    <property type="entry name" value="CYTOCHROME C OXIDASE ASSEMBLY PROTEIN COX11-RELATED"/>
    <property type="match status" value="1"/>
</dbReference>
<comment type="function">
    <text evidence="1 10">Exerts its effect at some terminal stage of cytochrome c oxidase synthesis, probably by being involved in the insertion of the copper B into subunit I.</text>
</comment>
<evidence type="ECO:0000256" key="3">
    <source>
        <dbReference type="ARBA" id="ARBA00009620"/>
    </source>
</evidence>
<dbReference type="NCBIfam" id="NF003465">
    <property type="entry name" value="PRK05089.1"/>
    <property type="match status" value="1"/>
</dbReference>
<dbReference type="GO" id="GO:0008535">
    <property type="term" value="P:respiratory chain complex IV assembly"/>
    <property type="evidence" value="ECO:0007669"/>
    <property type="project" value="UniProtKB-UniRule"/>
</dbReference>
<evidence type="ECO:0000313" key="11">
    <source>
        <dbReference type="EMBL" id="MBB3998828.1"/>
    </source>
</evidence>
<keyword evidence="6 10" id="KW-0735">Signal-anchor</keyword>
<dbReference type="Gene3D" id="2.60.370.10">
    <property type="entry name" value="Ctag/Cox11"/>
    <property type="match status" value="1"/>
</dbReference>
<keyword evidence="10" id="KW-0997">Cell inner membrane</keyword>
<dbReference type="Pfam" id="PF04442">
    <property type="entry name" value="CtaG_Cox11"/>
    <property type="match status" value="1"/>
</dbReference>
<dbReference type="InterPro" id="IPR007533">
    <property type="entry name" value="Cyt_c_oxidase_assmbl_CtaG"/>
</dbReference>
<dbReference type="Proteomes" id="UP000542776">
    <property type="component" value="Unassembled WGS sequence"/>
</dbReference>
<dbReference type="EMBL" id="JACIEK010000006">
    <property type="protein sequence ID" value="MBB3998828.1"/>
    <property type="molecule type" value="Genomic_DNA"/>
</dbReference>
<dbReference type="GO" id="GO:0005507">
    <property type="term" value="F:copper ion binding"/>
    <property type="evidence" value="ECO:0007669"/>
    <property type="project" value="InterPro"/>
</dbReference>
<keyword evidence="8 10" id="KW-0186">Copper</keyword>
<keyword evidence="7 10" id="KW-1133">Transmembrane helix</keyword>
<reference evidence="11 12" key="1">
    <citation type="submission" date="2020-08" db="EMBL/GenBank/DDBJ databases">
        <title>Genomic Encyclopedia of Type Strains, Phase IV (KMG-IV): sequencing the most valuable type-strain genomes for metagenomic binning, comparative biology and taxonomic classification.</title>
        <authorList>
            <person name="Goeker M."/>
        </authorList>
    </citation>
    <scope>NUCLEOTIDE SEQUENCE [LARGE SCALE GENOMIC DNA]</scope>
    <source>
        <strain evidence="11 12">DSM 102238</strain>
    </source>
</reference>
<evidence type="ECO:0000256" key="7">
    <source>
        <dbReference type="ARBA" id="ARBA00022989"/>
    </source>
</evidence>
<dbReference type="FunFam" id="2.60.370.10:FF:000001">
    <property type="entry name" value="COX11 cytochrome c oxidase assembly homolog"/>
    <property type="match status" value="1"/>
</dbReference>
<evidence type="ECO:0000256" key="9">
    <source>
        <dbReference type="ARBA" id="ARBA00023136"/>
    </source>
</evidence>
<dbReference type="HAMAP" id="MF_00155">
    <property type="entry name" value="CtaG"/>
    <property type="match status" value="1"/>
</dbReference>
<dbReference type="SUPFAM" id="SSF110111">
    <property type="entry name" value="Ctag/Cox11"/>
    <property type="match status" value="1"/>
</dbReference>
<evidence type="ECO:0000313" key="12">
    <source>
        <dbReference type="Proteomes" id="UP000542776"/>
    </source>
</evidence>
<evidence type="ECO:0000256" key="8">
    <source>
        <dbReference type="ARBA" id="ARBA00023008"/>
    </source>
</evidence>
<comment type="caution">
    <text evidence="11">The sequence shown here is derived from an EMBL/GenBank/DDBJ whole genome shotgun (WGS) entry which is preliminary data.</text>
</comment>
<evidence type="ECO:0000256" key="4">
    <source>
        <dbReference type="ARBA" id="ARBA00015384"/>
    </source>
</evidence>
<comment type="subcellular location">
    <subcellularLocation>
        <location evidence="2 10">Cell inner membrane</location>
        <topology evidence="2 10">Single-pass type II membrane protein</topology>
        <orientation evidence="2 10">Periplasmic side</orientation>
    </subcellularLocation>
</comment>
<evidence type="ECO:0000256" key="2">
    <source>
        <dbReference type="ARBA" id="ARBA00004382"/>
    </source>
</evidence>